<dbReference type="GO" id="GO:0006457">
    <property type="term" value="P:protein folding"/>
    <property type="evidence" value="ECO:0007669"/>
    <property type="project" value="TreeGrafter"/>
</dbReference>
<keyword evidence="4" id="KW-1185">Reference proteome</keyword>
<proteinExistence type="predicted"/>
<keyword evidence="1" id="KW-0732">Signal</keyword>
<dbReference type="SUPFAM" id="SSF52833">
    <property type="entry name" value="Thioredoxin-like"/>
    <property type="match status" value="2"/>
</dbReference>
<dbReference type="InterPro" id="IPR013766">
    <property type="entry name" value="Thioredoxin_domain"/>
</dbReference>
<feature type="domain" description="Thioredoxin" evidence="2">
    <location>
        <begin position="46"/>
        <end position="143"/>
    </location>
</feature>
<reference evidence="4" key="1">
    <citation type="submission" date="2016-05" db="EMBL/GenBank/DDBJ databases">
        <title>Comparative genomics of biotechnologically important yeasts.</title>
        <authorList>
            <consortium name="DOE Joint Genome Institute"/>
            <person name="Riley R."/>
            <person name="Haridas S."/>
            <person name="Wolfe K.H."/>
            <person name="Lopes M.R."/>
            <person name="Hittinger C.T."/>
            <person name="Goker M."/>
            <person name="Salamov A."/>
            <person name="Wisecaver J."/>
            <person name="Long T.M."/>
            <person name="Aerts A.L."/>
            <person name="Barry K."/>
            <person name="Choi C."/>
            <person name="Clum A."/>
            <person name="Coughlan A.Y."/>
            <person name="Deshpande S."/>
            <person name="Douglass A.P."/>
            <person name="Hanson S.J."/>
            <person name="Klenk H.-P."/>
            <person name="Labutti K."/>
            <person name="Lapidus A."/>
            <person name="Lindquist E."/>
            <person name="Lipzen A."/>
            <person name="Meier-Kolthoff J.P."/>
            <person name="Ohm R.A."/>
            <person name="Otillar R.P."/>
            <person name="Pangilinan J."/>
            <person name="Peng Y."/>
            <person name="Rokas A."/>
            <person name="Rosa C.A."/>
            <person name="Scheuner C."/>
            <person name="Sibirny A.A."/>
            <person name="Slot J.C."/>
            <person name="Stielow J.B."/>
            <person name="Sun H."/>
            <person name="Kurtzman C.P."/>
            <person name="Blackwell M."/>
            <person name="Grigoriev I.V."/>
            <person name="Jeffries T.W."/>
        </authorList>
    </citation>
    <scope>NUCLEOTIDE SEQUENCE [LARGE SCALE GENOMIC DNA]</scope>
    <source>
        <strain evidence="4">NRRL Y-1933</strain>
    </source>
</reference>
<accession>A0A1E4RPH2</accession>
<dbReference type="InterPro" id="IPR051063">
    <property type="entry name" value="PDI"/>
</dbReference>
<evidence type="ECO:0000313" key="4">
    <source>
        <dbReference type="Proteomes" id="UP000095085"/>
    </source>
</evidence>
<dbReference type="OrthoDB" id="10264505at2759"/>
<dbReference type="GeneID" id="30992976"/>
<dbReference type="AlphaFoldDB" id="A0A1E4RPH2"/>
<name>A0A1E4RPH2_9ASCO</name>
<gene>
    <name evidence="3" type="ORF">HYPBUDRAFT_10564</name>
</gene>
<dbReference type="Proteomes" id="UP000095085">
    <property type="component" value="Unassembled WGS sequence"/>
</dbReference>
<dbReference type="Gene3D" id="3.40.30.10">
    <property type="entry name" value="Glutaredoxin"/>
    <property type="match status" value="1"/>
</dbReference>
<dbReference type="STRING" id="984485.A0A1E4RPH2"/>
<organism evidence="3 4">
    <name type="scientific">Hyphopichia burtonii NRRL Y-1933</name>
    <dbReference type="NCBI Taxonomy" id="984485"/>
    <lineage>
        <taxon>Eukaryota</taxon>
        <taxon>Fungi</taxon>
        <taxon>Dikarya</taxon>
        <taxon>Ascomycota</taxon>
        <taxon>Saccharomycotina</taxon>
        <taxon>Pichiomycetes</taxon>
        <taxon>Debaryomycetaceae</taxon>
        <taxon>Hyphopichia</taxon>
    </lineage>
</organism>
<dbReference type="GO" id="GO:0005783">
    <property type="term" value="C:endoplasmic reticulum"/>
    <property type="evidence" value="ECO:0007669"/>
    <property type="project" value="TreeGrafter"/>
</dbReference>
<dbReference type="Pfam" id="PF00085">
    <property type="entry name" value="Thioredoxin"/>
    <property type="match status" value="1"/>
</dbReference>
<dbReference type="InterPro" id="IPR036249">
    <property type="entry name" value="Thioredoxin-like_sf"/>
</dbReference>
<feature type="chain" id="PRO_5009162396" description="Thioredoxin domain-containing protein" evidence="1">
    <location>
        <begin position="24"/>
        <end position="337"/>
    </location>
</feature>
<evidence type="ECO:0000313" key="3">
    <source>
        <dbReference type="EMBL" id="ODV69170.1"/>
    </source>
</evidence>
<dbReference type="RefSeq" id="XP_020078237.1">
    <property type="nucleotide sequence ID" value="XM_020218426.1"/>
</dbReference>
<protein>
    <recommendedName>
        <fullName evidence="2">Thioredoxin domain-containing protein</fullName>
    </recommendedName>
</protein>
<sequence length="337" mass="39674">MHQKSLIKLFFILIFYYLQGITASKPKHEERLSRAILEFGDDSIQTALARGEYSLIYFYMDGCKYCGEFEQEFNFLSMLYNDKAIKSPKFQVLKTNGKKNPRLNQLFKIQMYPSLRLLNRETKEIIHYNKADRNIESLIEFINEKVEGVEPNFDNVETNVCYITSEDSLSTLIHNGKDTIIAFIADYFRDWSDHNYPSHFYQKLSLEEDYNLEFAIVDIEHPNVNSIIAKFRISNFPSIIYIDREGRIRTLQTLSQNHLTNDRLEENQVINFINDKSSGEGYENLKDLQTTIDSQDFTYDGFKQQKMYGFNFGKHEALSENIDINNEYDELMNELNL</sequence>
<dbReference type="EMBL" id="KV454539">
    <property type="protein sequence ID" value="ODV69170.1"/>
    <property type="molecule type" value="Genomic_DNA"/>
</dbReference>
<feature type="signal peptide" evidence="1">
    <location>
        <begin position="1"/>
        <end position="23"/>
    </location>
</feature>
<dbReference type="PANTHER" id="PTHR45672">
    <property type="entry name" value="PROTEIN DISULFIDE-ISOMERASE C17H9.14C-RELATED"/>
    <property type="match status" value="1"/>
</dbReference>
<dbReference type="GO" id="GO:0003756">
    <property type="term" value="F:protein disulfide isomerase activity"/>
    <property type="evidence" value="ECO:0007669"/>
    <property type="project" value="TreeGrafter"/>
</dbReference>
<evidence type="ECO:0000256" key="1">
    <source>
        <dbReference type="SAM" id="SignalP"/>
    </source>
</evidence>
<evidence type="ECO:0000259" key="2">
    <source>
        <dbReference type="Pfam" id="PF00085"/>
    </source>
</evidence>